<evidence type="ECO:0000256" key="1">
    <source>
        <dbReference type="SAM" id="MobiDB-lite"/>
    </source>
</evidence>
<proteinExistence type="predicted"/>
<comment type="caution">
    <text evidence="2">The sequence shown here is derived from an EMBL/GenBank/DDBJ whole genome shotgun (WGS) entry which is preliminary data.</text>
</comment>
<sequence length="119" mass="13279">MSSSQAPYRGAVQAQGSDITEKGGYTRSWAEDEPVTDEEGLSFLAKIEGECNNSQKAERKQAFKKARRFVKKAHEQPEGGVGPESQPRSFQDPKRTVINARVDIEIRKGITFIHTQQAE</sequence>
<dbReference type="EMBL" id="JACJQT010000019">
    <property type="protein sequence ID" value="MBD2278490.1"/>
    <property type="molecule type" value="Genomic_DNA"/>
</dbReference>
<reference evidence="2 3" key="1">
    <citation type="journal article" date="2020" name="ISME J.">
        <title>Comparative genomics reveals insights into cyanobacterial evolution and habitat adaptation.</title>
        <authorList>
            <person name="Chen M.Y."/>
            <person name="Teng W.K."/>
            <person name="Zhao L."/>
            <person name="Hu C.X."/>
            <person name="Zhou Y.K."/>
            <person name="Han B.P."/>
            <person name="Song L.R."/>
            <person name="Shu W.S."/>
        </authorList>
    </citation>
    <scope>NUCLEOTIDE SEQUENCE [LARGE SCALE GENOMIC DNA]</scope>
    <source>
        <strain evidence="2 3">FACHB-1040</strain>
    </source>
</reference>
<organism evidence="2 3">
    <name type="scientific">Aphanizomenon flos-aquae FACHB-1040</name>
    <dbReference type="NCBI Taxonomy" id="2692887"/>
    <lineage>
        <taxon>Bacteria</taxon>
        <taxon>Bacillati</taxon>
        <taxon>Cyanobacteriota</taxon>
        <taxon>Cyanophyceae</taxon>
        <taxon>Nostocales</taxon>
        <taxon>Aphanizomenonaceae</taxon>
        <taxon>Aphanizomenon</taxon>
    </lineage>
</organism>
<keyword evidence="3" id="KW-1185">Reference proteome</keyword>
<evidence type="ECO:0000313" key="3">
    <source>
        <dbReference type="Proteomes" id="UP000606721"/>
    </source>
</evidence>
<protein>
    <submittedName>
        <fullName evidence="2">Uncharacterized protein</fullName>
    </submittedName>
</protein>
<gene>
    <name evidence="2" type="ORF">H6F99_09290</name>
</gene>
<dbReference type="Proteomes" id="UP000606721">
    <property type="component" value="Unassembled WGS sequence"/>
</dbReference>
<accession>A0ABR8BVN3</accession>
<name>A0ABR8BVN3_APHFL</name>
<dbReference type="RefSeq" id="WP_190382865.1">
    <property type="nucleotide sequence ID" value="NZ_JACJQT010000019.1"/>
</dbReference>
<evidence type="ECO:0000313" key="2">
    <source>
        <dbReference type="EMBL" id="MBD2278490.1"/>
    </source>
</evidence>
<feature type="region of interest" description="Disordered" evidence="1">
    <location>
        <begin position="65"/>
        <end position="94"/>
    </location>
</feature>
<feature type="region of interest" description="Disordered" evidence="1">
    <location>
        <begin position="1"/>
        <end position="37"/>
    </location>
</feature>